<sequence>MSITEKPEILFYQNLGQLFYAIAAADKVVRKAEYDALKKIVLDYWKDYEEAQDAYDEPVAYQMEIVFEWFDYESMDAQDCFDSFSEYAHEHPRAFSKEKRILIVKTAEAIANSFAGKNKSELIMLTKLKMLFRKLSSQ</sequence>
<dbReference type="EMBL" id="JAABOQ010000002">
    <property type="protein sequence ID" value="NER16835.1"/>
    <property type="molecule type" value="Genomic_DNA"/>
</dbReference>
<dbReference type="InterPro" id="IPR029024">
    <property type="entry name" value="TerB-like"/>
</dbReference>
<evidence type="ECO:0008006" key="3">
    <source>
        <dbReference type="Google" id="ProtNLM"/>
    </source>
</evidence>
<dbReference type="AlphaFoldDB" id="A0A6M0CG67"/>
<protein>
    <recommendedName>
        <fullName evidence="3">TerB family tellurite resistance protein</fullName>
    </recommendedName>
</protein>
<proteinExistence type="predicted"/>
<gene>
    <name evidence="1" type="ORF">GWK10_06415</name>
</gene>
<name>A0A6M0CG67_9FLAO</name>
<accession>A0A6M0CG67</accession>
<organism evidence="1 2">
    <name type="scientific">Spongiivirga citrea</name>
    <dbReference type="NCBI Taxonomy" id="1481457"/>
    <lineage>
        <taxon>Bacteria</taxon>
        <taxon>Pseudomonadati</taxon>
        <taxon>Bacteroidota</taxon>
        <taxon>Flavobacteriia</taxon>
        <taxon>Flavobacteriales</taxon>
        <taxon>Flavobacteriaceae</taxon>
        <taxon>Spongiivirga</taxon>
    </lineage>
</organism>
<keyword evidence="2" id="KW-1185">Reference proteome</keyword>
<evidence type="ECO:0000313" key="1">
    <source>
        <dbReference type="EMBL" id="NER16835.1"/>
    </source>
</evidence>
<reference evidence="1 2" key="1">
    <citation type="submission" date="2020-01" db="EMBL/GenBank/DDBJ databases">
        <title>Spongiivirga citrea KCTC 32990T.</title>
        <authorList>
            <person name="Wang G."/>
        </authorList>
    </citation>
    <scope>NUCLEOTIDE SEQUENCE [LARGE SCALE GENOMIC DNA]</scope>
    <source>
        <strain evidence="1 2">KCTC 32990</strain>
    </source>
</reference>
<dbReference type="SUPFAM" id="SSF158682">
    <property type="entry name" value="TerB-like"/>
    <property type="match status" value="1"/>
</dbReference>
<evidence type="ECO:0000313" key="2">
    <source>
        <dbReference type="Proteomes" id="UP000474296"/>
    </source>
</evidence>
<comment type="caution">
    <text evidence="1">The sequence shown here is derived from an EMBL/GenBank/DDBJ whole genome shotgun (WGS) entry which is preliminary data.</text>
</comment>
<dbReference type="Proteomes" id="UP000474296">
    <property type="component" value="Unassembled WGS sequence"/>
</dbReference>